<dbReference type="Proteomes" id="UP000199226">
    <property type="component" value="Unassembled WGS sequence"/>
</dbReference>
<keyword evidence="1 4" id="KW-0349">Heme</keyword>
<dbReference type="InterPro" id="IPR036280">
    <property type="entry name" value="Multihaem_cyt_sf"/>
</dbReference>
<dbReference type="SUPFAM" id="SSF48695">
    <property type="entry name" value="Multiheme cytochromes"/>
    <property type="match status" value="1"/>
</dbReference>
<dbReference type="EMBL" id="FNHH01000015">
    <property type="protein sequence ID" value="SDM53998.1"/>
    <property type="molecule type" value="Genomic_DNA"/>
</dbReference>
<dbReference type="InterPro" id="IPR036909">
    <property type="entry name" value="Cyt_c-like_dom_sf"/>
</dbReference>
<dbReference type="OrthoDB" id="9782196at2"/>
<dbReference type="Pfam" id="PF14522">
    <property type="entry name" value="Cytochrome_C7"/>
    <property type="match status" value="1"/>
</dbReference>
<evidence type="ECO:0000256" key="2">
    <source>
        <dbReference type="ARBA" id="ARBA00022723"/>
    </source>
</evidence>
<dbReference type="Pfam" id="PF00034">
    <property type="entry name" value="Cytochrom_C"/>
    <property type="match status" value="1"/>
</dbReference>
<gene>
    <name evidence="8" type="ORF">SAMN05421813_11516</name>
</gene>
<dbReference type="PANTHER" id="PTHR39425:SF1">
    <property type="entry name" value="CYTOCHROME C7-LIKE DOMAIN-CONTAINING PROTEIN"/>
    <property type="match status" value="1"/>
</dbReference>
<evidence type="ECO:0000256" key="6">
    <source>
        <dbReference type="SAM" id="SignalP"/>
    </source>
</evidence>
<dbReference type="AlphaFoldDB" id="A0A1G9U272"/>
<keyword evidence="2 4" id="KW-0479">Metal-binding</keyword>
<feature type="chain" id="PRO_5011707460" evidence="6">
    <location>
        <begin position="32"/>
        <end position="424"/>
    </location>
</feature>
<proteinExistence type="predicted"/>
<evidence type="ECO:0000256" key="4">
    <source>
        <dbReference type="PROSITE-ProRule" id="PRU00433"/>
    </source>
</evidence>
<reference evidence="9" key="1">
    <citation type="submission" date="2016-10" db="EMBL/GenBank/DDBJ databases">
        <authorList>
            <person name="Varghese N."/>
            <person name="Submissions S."/>
        </authorList>
    </citation>
    <scope>NUCLEOTIDE SEQUENCE [LARGE SCALE GENOMIC DNA]</scope>
    <source>
        <strain evidence="9">DSM 24536</strain>
    </source>
</reference>
<dbReference type="GO" id="GO:0009055">
    <property type="term" value="F:electron transfer activity"/>
    <property type="evidence" value="ECO:0007669"/>
    <property type="project" value="InterPro"/>
</dbReference>
<evidence type="ECO:0000313" key="8">
    <source>
        <dbReference type="EMBL" id="SDM53998.1"/>
    </source>
</evidence>
<dbReference type="PROSITE" id="PS51007">
    <property type="entry name" value="CYTC"/>
    <property type="match status" value="1"/>
</dbReference>
<dbReference type="Gene3D" id="1.10.760.10">
    <property type="entry name" value="Cytochrome c-like domain"/>
    <property type="match status" value="1"/>
</dbReference>
<feature type="signal peptide" evidence="6">
    <location>
        <begin position="1"/>
        <end position="31"/>
    </location>
</feature>
<feature type="transmembrane region" description="Helical" evidence="5">
    <location>
        <begin position="149"/>
        <end position="172"/>
    </location>
</feature>
<dbReference type="GO" id="GO:0046872">
    <property type="term" value="F:metal ion binding"/>
    <property type="evidence" value="ECO:0007669"/>
    <property type="project" value="UniProtKB-KW"/>
</dbReference>
<evidence type="ECO:0000256" key="1">
    <source>
        <dbReference type="ARBA" id="ARBA00022617"/>
    </source>
</evidence>
<dbReference type="RefSeq" id="WP_090704925.1">
    <property type="nucleotide sequence ID" value="NZ_FNHH01000015.1"/>
</dbReference>
<dbReference type="CDD" id="cd08168">
    <property type="entry name" value="Cytochrom_C3"/>
    <property type="match status" value="1"/>
</dbReference>
<dbReference type="STRING" id="990371.SAMN05421813_11516"/>
<keyword evidence="5" id="KW-1133">Transmembrane helix</keyword>
<evidence type="ECO:0000256" key="5">
    <source>
        <dbReference type="SAM" id="Phobius"/>
    </source>
</evidence>
<keyword evidence="6" id="KW-0732">Signal</keyword>
<keyword evidence="5" id="KW-0472">Membrane</keyword>
<dbReference type="InterPro" id="IPR009056">
    <property type="entry name" value="Cyt_c-like_dom"/>
</dbReference>
<dbReference type="Gene3D" id="3.90.10.10">
    <property type="entry name" value="Cytochrome C3"/>
    <property type="match status" value="2"/>
</dbReference>
<keyword evidence="3 4" id="KW-0408">Iron</keyword>
<dbReference type="GO" id="GO:0020037">
    <property type="term" value="F:heme binding"/>
    <property type="evidence" value="ECO:0007669"/>
    <property type="project" value="InterPro"/>
</dbReference>
<keyword evidence="9" id="KW-1185">Reference proteome</keyword>
<dbReference type="InterPro" id="IPR029467">
    <property type="entry name" value="Cyt_c7-like"/>
</dbReference>
<keyword evidence="5" id="KW-0812">Transmembrane</keyword>
<evidence type="ECO:0000313" key="9">
    <source>
        <dbReference type="Proteomes" id="UP000199226"/>
    </source>
</evidence>
<dbReference type="PANTHER" id="PTHR39425">
    <property type="entry name" value="LIPOPROTEIN CYTOCHROME C"/>
    <property type="match status" value="1"/>
</dbReference>
<feature type="transmembrane region" description="Helical" evidence="5">
    <location>
        <begin position="210"/>
        <end position="227"/>
    </location>
</feature>
<name>A0A1G9U272_9SPHI</name>
<organism evidence="8 9">
    <name type="scientific">Daejeonella rubra</name>
    <dbReference type="NCBI Taxonomy" id="990371"/>
    <lineage>
        <taxon>Bacteria</taxon>
        <taxon>Pseudomonadati</taxon>
        <taxon>Bacteroidota</taxon>
        <taxon>Sphingobacteriia</taxon>
        <taxon>Sphingobacteriales</taxon>
        <taxon>Sphingobacteriaceae</taxon>
        <taxon>Daejeonella</taxon>
    </lineage>
</organism>
<dbReference type="SUPFAM" id="SSF46626">
    <property type="entry name" value="Cytochrome c"/>
    <property type="match status" value="1"/>
</dbReference>
<protein>
    <submittedName>
        <fullName evidence="8">Cytochrome c, mono-and diheme variants</fullName>
    </submittedName>
</protein>
<evidence type="ECO:0000256" key="3">
    <source>
        <dbReference type="ARBA" id="ARBA00023004"/>
    </source>
</evidence>
<sequence length="424" mass="46322">MRSISLFFRSVTKSLILISFLSAAAVNSASAQDAAAGAAIFKQKCTACHGIEKAVVGPALKGVDTKYDEAWLIKWIKNAPAFIASGDAKAVTASAYSPAMMSAFPELSDDDIKNIIAYVKVGDPKPAAAPGAAQAGAGGAADQGGVSNFMLFGLLAVIIIAFLVILVLNKVIKTLERVMLQKKGIEVEEEEAADKDRFAGLKKLSKNKKFILFIVLLCIIFLGSAGWKGMWETGVHTGYQPVQPIKFSHQLHAGVNKIDCQYCHSGAFTSKNASIPSLNVCMNCHNYVTASEKYDGKTSPEIMKIYTALDYNEDTKQYGENTKPVEWIRIHNLPDLAYFNHSQHVSVAGIECQKCHGPIQTMEEVYQYSPLTMKWCINCHKQTEVDHKDNPYYDKLIAAHDKLKKGEKVTAAVLGGLECSKCHY</sequence>
<evidence type="ECO:0000259" key="7">
    <source>
        <dbReference type="PROSITE" id="PS51007"/>
    </source>
</evidence>
<accession>A0A1G9U272</accession>
<feature type="domain" description="Cytochrome c" evidence="7">
    <location>
        <begin position="32"/>
        <end position="123"/>
    </location>
</feature>